<evidence type="ECO:0000256" key="3">
    <source>
        <dbReference type="ARBA" id="ARBA00022553"/>
    </source>
</evidence>
<keyword evidence="12" id="KW-1185">Reference proteome</keyword>
<dbReference type="InterPro" id="IPR020449">
    <property type="entry name" value="Tscrpt_reg_AraC-type_HTH"/>
</dbReference>
<dbReference type="PROSITE" id="PS50110">
    <property type="entry name" value="RESPONSE_REGULATORY"/>
    <property type="match status" value="1"/>
</dbReference>
<feature type="domain" description="HTH araC/xylS-type" evidence="9">
    <location>
        <begin position="351"/>
        <end position="449"/>
    </location>
</feature>
<dbReference type="GO" id="GO:0043565">
    <property type="term" value="F:sequence-specific DNA binding"/>
    <property type="evidence" value="ECO:0007669"/>
    <property type="project" value="InterPro"/>
</dbReference>
<dbReference type="PROSITE" id="PS01124">
    <property type="entry name" value="HTH_ARAC_FAMILY_2"/>
    <property type="match status" value="1"/>
</dbReference>
<organism evidence="11 12">
    <name type="scientific">Paenibacillus methanolicus</name>
    <dbReference type="NCBI Taxonomy" id="582686"/>
    <lineage>
        <taxon>Bacteria</taxon>
        <taxon>Bacillati</taxon>
        <taxon>Bacillota</taxon>
        <taxon>Bacilli</taxon>
        <taxon>Bacillales</taxon>
        <taxon>Paenibacillaceae</taxon>
        <taxon>Paenibacillus</taxon>
    </lineage>
</organism>
<dbReference type="Proteomes" id="UP000323257">
    <property type="component" value="Unassembled WGS sequence"/>
</dbReference>
<evidence type="ECO:0000256" key="5">
    <source>
        <dbReference type="ARBA" id="ARBA00023015"/>
    </source>
</evidence>
<dbReference type="Gene3D" id="3.40.50.2300">
    <property type="match status" value="1"/>
</dbReference>
<accession>A0A5S5C230</accession>
<gene>
    <name evidence="11" type="ORF">BCM02_107341</name>
</gene>
<evidence type="ECO:0000256" key="7">
    <source>
        <dbReference type="ARBA" id="ARBA00023163"/>
    </source>
</evidence>
<dbReference type="PANTHER" id="PTHR42713:SF3">
    <property type="entry name" value="TRANSCRIPTIONAL REGULATORY PROTEIN HPTR"/>
    <property type="match status" value="1"/>
</dbReference>
<evidence type="ECO:0000256" key="4">
    <source>
        <dbReference type="ARBA" id="ARBA00023012"/>
    </source>
</evidence>
<dbReference type="RefSeq" id="WP_187434323.1">
    <property type="nucleotide sequence ID" value="NZ_VNHS01000007.1"/>
</dbReference>
<dbReference type="Gene3D" id="1.10.10.60">
    <property type="entry name" value="Homeodomain-like"/>
    <property type="match status" value="2"/>
</dbReference>
<name>A0A5S5C230_9BACL</name>
<dbReference type="InterPro" id="IPR001789">
    <property type="entry name" value="Sig_transdc_resp-reg_receiver"/>
</dbReference>
<keyword evidence="4" id="KW-0902">Two-component regulatory system</keyword>
<evidence type="ECO:0000256" key="1">
    <source>
        <dbReference type="ARBA" id="ARBA00004496"/>
    </source>
</evidence>
<dbReference type="CDD" id="cd17536">
    <property type="entry name" value="REC_YesN-like"/>
    <property type="match status" value="1"/>
</dbReference>
<keyword evidence="5" id="KW-0805">Transcription regulation</keyword>
<keyword evidence="6" id="KW-0238">DNA-binding</keyword>
<dbReference type="GO" id="GO:0005737">
    <property type="term" value="C:cytoplasm"/>
    <property type="evidence" value="ECO:0007669"/>
    <property type="project" value="UniProtKB-SubCell"/>
</dbReference>
<dbReference type="InterPro" id="IPR011006">
    <property type="entry name" value="CheY-like_superfamily"/>
</dbReference>
<dbReference type="EMBL" id="VNHS01000007">
    <property type="protein sequence ID" value="TYP73357.1"/>
    <property type="molecule type" value="Genomic_DNA"/>
</dbReference>
<dbReference type="PRINTS" id="PR00032">
    <property type="entry name" value="HTHARAC"/>
</dbReference>
<dbReference type="Pfam" id="PF12833">
    <property type="entry name" value="HTH_18"/>
    <property type="match status" value="1"/>
</dbReference>
<dbReference type="AlphaFoldDB" id="A0A5S5C230"/>
<evidence type="ECO:0000256" key="2">
    <source>
        <dbReference type="ARBA" id="ARBA00022490"/>
    </source>
</evidence>
<dbReference type="SMART" id="SM00448">
    <property type="entry name" value="REC"/>
    <property type="match status" value="1"/>
</dbReference>
<dbReference type="InterPro" id="IPR009057">
    <property type="entry name" value="Homeodomain-like_sf"/>
</dbReference>
<dbReference type="PANTHER" id="PTHR42713">
    <property type="entry name" value="HISTIDINE KINASE-RELATED"/>
    <property type="match status" value="1"/>
</dbReference>
<evidence type="ECO:0000256" key="8">
    <source>
        <dbReference type="PROSITE-ProRule" id="PRU00169"/>
    </source>
</evidence>
<comment type="subcellular location">
    <subcellularLocation>
        <location evidence="1">Cytoplasm</location>
    </subcellularLocation>
</comment>
<keyword evidence="2" id="KW-0963">Cytoplasm</keyword>
<keyword evidence="3 8" id="KW-0597">Phosphoprotein</keyword>
<dbReference type="GO" id="GO:0000160">
    <property type="term" value="P:phosphorelay signal transduction system"/>
    <property type="evidence" value="ECO:0007669"/>
    <property type="project" value="UniProtKB-KW"/>
</dbReference>
<evidence type="ECO:0000313" key="11">
    <source>
        <dbReference type="EMBL" id="TYP73357.1"/>
    </source>
</evidence>
<dbReference type="InterPro" id="IPR051552">
    <property type="entry name" value="HptR"/>
</dbReference>
<dbReference type="SUPFAM" id="SSF46689">
    <property type="entry name" value="Homeodomain-like"/>
    <property type="match status" value="2"/>
</dbReference>
<feature type="domain" description="Response regulatory" evidence="10">
    <location>
        <begin position="2"/>
        <end position="119"/>
    </location>
</feature>
<dbReference type="SUPFAM" id="SSF52172">
    <property type="entry name" value="CheY-like"/>
    <property type="match status" value="1"/>
</dbReference>
<feature type="modified residue" description="4-aspartylphosphate" evidence="8">
    <location>
        <position position="54"/>
    </location>
</feature>
<evidence type="ECO:0000259" key="9">
    <source>
        <dbReference type="PROSITE" id="PS01124"/>
    </source>
</evidence>
<dbReference type="InterPro" id="IPR018062">
    <property type="entry name" value="HTH_AraC-typ_CS"/>
</dbReference>
<evidence type="ECO:0000259" key="10">
    <source>
        <dbReference type="PROSITE" id="PS50110"/>
    </source>
</evidence>
<dbReference type="GO" id="GO:0003700">
    <property type="term" value="F:DNA-binding transcription factor activity"/>
    <property type="evidence" value="ECO:0007669"/>
    <property type="project" value="InterPro"/>
</dbReference>
<sequence>MRLLIVDDGHYIVEYVKHLVDWGKMGFDEVATTTNSIHAKQLLSEGRVDILLTDIRMPEVSGIDLLQHVKDRRLDTQVVFLTGYSDFEYTRTAIRLGAADYLLKPVDKEDMEKTMKSVLDKIPRRPASADIDWEKFDGLGCLLSLLCGQRQFARDYSGYQEALREEPFRFFEAPGMTEKEEMLLRDQCGHPSRFIWTAAGMAAGLIPASRAAGLPGSIPAIRLSDAFTIQQTHMVRLLFYQFFLREQIGTDDFELLQGVEGFPNLEPGEWECSKKKLLKRFASFRSRKHKAMFLLETIHFLYSTASKLPPAEVKDWMFNQLQDPVEAIKTIMQRVDALERCSRVSNDAIIRTVRQFIADHLSEGLSLEDLGRIAHLHPVYLSKLYKQETGENLSAYIAAKRLEKGAQLLLDSSLHVVDISLMVGYKKPQYFIKLFKDEYGMTPSHYRRKEIGKE</sequence>
<proteinExistence type="predicted"/>
<dbReference type="InterPro" id="IPR018060">
    <property type="entry name" value="HTH_AraC"/>
</dbReference>
<comment type="caution">
    <text evidence="11">The sequence shown here is derived from an EMBL/GenBank/DDBJ whole genome shotgun (WGS) entry which is preliminary data.</text>
</comment>
<evidence type="ECO:0000313" key="12">
    <source>
        <dbReference type="Proteomes" id="UP000323257"/>
    </source>
</evidence>
<dbReference type="SMART" id="SM00342">
    <property type="entry name" value="HTH_ARAC"/>
    <property type="match status" value="1"/>
</dbReference>
<protein>
    <submittedName>
        <fullName evidence="11">Two-component system response regulator YesN</fullName>
    </submittedName>
</protein>
<dbReference type="Pfam" id="PF00072">
    <property type="entry name" value="Response_reg"/>
    <property type="match status" value="1"/>
</dbReference>
<keyword evidence="7" id="KW-0804">Transcription</keyword>
<dbReference type="PROSITE" id="PS00041">
    <property type="entry name" value="HTH_ARAC_FAMILY_1"/>
    <property type="match status" value="1"/>
</dbReference>
<reference evidence="11 12" key="1">
    <citation type="submission" date="2019-07" db="EMBL/GenBank/DDBJ databases">
        <title>Genomic Encyclopedia of Type Strains, Phase III (KMG-III): the genomes of soil and plant-associated and newly described type strains.</title>
        <authorList>
            <person name="Whitman W."/>
        </authorList>
    </citation>
    <scope>NUCLEOTIDE SEQUENCE [LARGE SCALE GENOMIC DNA]</scope>
    <source>
        <strain evidence="11 12">BL24</strain>
    </source>
</reference>
<evidence type="ECO:0000256" key="6">
    <source>
        <dbReference type="ARBA" id="ARBA00023125"/>
    </source>
</evidence>